<dbReference type="InterPro" id="IPR036527">
    <property type="entry name" value="SCP2_sterol-bd_dom_sf"/>
</dbReference>
<dbReference type="OrthoDB" id="9809312at2"/>
<evidence type="ECO:0000259" key="1">
    <source>
        <dbReference type="Pfam" id="PF02036"/>
    </source>
</evidence>
<evidence type="ECO:0000313" key="3">
    <source>
        <dbReference type="Proteomes" id="UP000463700"/>
    </source>
</evidence>
<accession>A0A6N6VZL7</accession>
<dbReference type="GO" id="GO:0005829">
    <property type="term" value="C:cytosol"/>
    <property type="evidence" value="ECO:0007669"/>
    <property type="project" value="TreeGrafter"/>
</dbReference>
<dbReference type="InterPro" id="IPR003033">
    <property type="entry name" value="SCP2_sterol-bd_dom"/>
</dbReference>
<dbReference type="SUPFAM" id="SSF55718">
    <property type="entry name" value="SCP-like"/>
    <property type="match status" value="1"/>
</dbReference>
<proteinExistence type="predicted"/>
<name>A0A6N6VZL7_9BURK</name>
<dbReference type="RefSeq" id="WP_154567589.1">
    <property type="nucleotide sequence ID" value="NZ_VOSW01000183.1"/>
</dbReference>
<organism evidence="2 3">
    <name type="scientific">Paraburkholderia madseniana</name>
    <dbReference type="NCBI Taxonomy" id="2599607"/>
    <lineage>
        <taxon>Bacteria</taxon>
        <taxon>Pseudomonadati</taxon>
        <taxon>Pseudomonadota</taxon>
        <taxon>Betaproteobacteria</taxon>
        <taxon>Burkholderiales</taxon>
        <taxon>Burkholderiaceae</taxon>
        <taxon>Paraburkholderia</taxon>
    </lineage>
</organism>
<dbReference type="PANTHER" id="PTHR10094">
    <property type="entry name" value="STEROL CARRIER PROTEIN 2 SCP-2 FAMILY PROTEIN"/>
    <property type="match status" value="1"/>
</dbReference>
<protein>
    <submittedName>
        <fullName evidence="2">Sterol-binding protein</fullName>
    </submittedName>
</protein>
<dbReference type="Proteomes" id="UP000463700">
    <property type="component" value="Unassembled WGS sequence"/>
</dbReference>
<reference evidence="2 3" key="1">
    <citation type="journal article" date="2020" name="Int. J. Syst. Evol. Microbiol.">
        <title>Paraburkholderia madseniana sp. nov., a phenolic acid-degrading bacterium isolated from acidic forest soil.</title>
        <authorList>
            <person name="Wilhelm R.C."/>
            <person name="Murphy S.J.L."/>
            <person name="Feriancek N.M."/>
            <person name="Karasz D.C."/>
            <person name="DeRito C.M."/>
            <person name="Newman J.D."/>
            <person name="Buckley D.H."/>
        </authorList>
    </citation>
    <scope>NUCLEOTIDE SEQUENCE [LARGE SCALE GENOMIC DNA]</scope>
    <source>
        <strain evidence="2 3">RP11</strain>
    </source>
</reference>
<gene>
    <name evidence="2" type="ORF">FSO04_43955</name>
</gene>
<dbReference type="PANTHER" id="PTHR10094:SF25">
    <property type="entry name" value="SCP2 STEROL-BINDING DOMAIN-CONTAINING PROTEIN 1"/>
    <property type="match status" value="1"/>
</dbReference>
<sequence>MTYLDELQGKFERAIAAGACPTDSLQVNVKNEGCVFVTSESVSSSEGNADVTITIARKDLESLVDGKLSPPIAFLQGKIKVKGNPEAALRWLPVIRRAS</sequence>
<evidence type="ECO:0000313" key="2">
    <source>
        <dbReference type="EMBL" id="KAE8753646.1"/>
    </source>
</evidence>
<feature type="domain" description="SCP2" evidence="1">
    <location>
        <begin position="24"/>
        <end position="91"/>
    </location>
</feature>
<dbReference type="Gene3D" id="3.30.1050.10">
    <property type="entry name" value="SCP2 sterol-binding domain"/>
    <property type="match status" value="1"/>
</dbReference>
<dbReference type="AlphaFoldDB" id="A0A6N6VZL7"/>
<dbReference type="Pfam" id="PF02036">
    <property type="entry name" value="SCP2"/>
    <property type="match status" value="1"/>
</dbReference>
<dbReference type="EMBL" id="VOSW01000183">
    <property type="protein sequence ID" value="KAE8753646.1"/>
    <property type="molecule type" value="Genomic_DNA"/>
</dbReference>
<comment type="caution">
    <text evidence="2">The sequence shown here is derived from an EMBL/GenBank/DDBJ whole genome shotgun (WGS) entry which is preliminary data.</text>
</comment>